<evidence type="ECO:0000259" key="10">
    <source>
        <dbReference type="PROSITE" id="PS50865"/>
    </source>
</evidence>
<dbReference type="Pfam" id="PF24681">
    <property type="entry name" value="Kelch_KLHDC2_KLHL20_DRC7"/>
    <property type="match status" value="1"/>
</dbReference>
<dbReference type="InterPro" id="IPR006652">
    <property type="entry name" value="Kelch_1"/>
</dbReference>
<dbReference type="PROSITE" id="PS50280">
    <property type="entry name" value="SET"/>
    <property type="match status" value="1"/>
</dbReference>
<dbReference type="InterPro" id="IPR003131">
    <property type="entry name" value="T1-type_BTB"/>
</dbReference>
<dbReference type="SMART" id="SM00317">
    <property type="entry name" value="SET"/>
    <property type="match status" value="1"/>
</dbReference>
<evidence type="ECO:0000313" key="11">
    <source>
        <dbReference type="EMBL" id="KAF4690574.1"/>
    </source>
</evidence>
<keyword evidence="5" id="KW-0862">Zinc</keyword>
<dbReference type="InterPro" id="IPR002893">
    <property type="entry name" value="Znf_MYND"/>
</dbReference>
<keyword evidence="3" id="KW-0677">Repeat</keyword>
<organism evidence="11 12">
    <name type="scientific">Perkinsus olseni</name>
    <name type="common">Perkinsus atlanticus</name>
    <dbReference type="NCBI Taxonomy" id="32597"/>
    <lineage>
        <taxon>Eukaryota</taxon>
        <taxon>Sar</taxon>
        <taxon>Alveolata</taxon>
        <taxon>Perkinsozoa</taxon>
        <taxon>Perkinsea</taxon>
        <taxon>Perkinsida</taxon>
        <taxon>Perkinsidae</taxon>
        <taxon>Perkinsus</taxon>
    </lineage>
</organism>
<dbReference type="InterPro" id="IPR011990">
    <property type="entry name" value="TPR-like_helical_dom_sf"/>
</dbReference>
<dbReference type="Gene3D" id="6.10.140.2220">
    <property type="match status" value="1"/>
</dbReference>
<dbReference type="SUPFAM" id="SSF54695">
    <property type="entry name" value="POZ domain"/>
    <property type="match status" value="1"/>
</dbReference>
<dbReference type="Gene3D" id="1.25.40.10">
    <property type="entry name" value="Tetratricopeptide repeat domain"/>
    <property type="match status" value="1"/>
</dbReference>
<reference evidence="11 12" key="1">
    <citation type="submission" date="2020-04" db="EMBL/GenBank/DDBJ databases">
        <title>Perkinsus olseni comparative genomics.</title>
        <authorList>
            <person name="Bogema D.R."/>
        </authorList>
    </citation>
    <scope>NUCLEOTIDE SEQUENCE [LARGE SCALE GENOMIC DNA]</scope>
    <source>
        <strain evidence="11">00978-12</strain>
    </source>
</reference>
<protein>
    <submittedName>
        <fullName evidence="11">Kelch-like</fullName>
    </submittedName>
</protein>
<dbReference type="PANTHER" id="PTHR12197">
    <property type="entry name" value="HISTONE-LYSINE N-METHYLTRANSFERASE SMYD"/>
    <property type="match status" value="1"/>
</dbReference>
<evidence type="ECO:0000256" key="1">
    <source>
        <dbReference type="ARBA" id="ARBA00022441"/>
    </source>
</evidence>
<dbReference type="InterPro" id="IPR050869">
    <property type="entry name" value="H3K4_H4K5_MeTrfase"/>
</dbReference>
<keyword evidence="1" id="KW-0880">Kelch repeat</keyword>
<dbReference type="GO" id="GO:0051260">
    <property type="term" value="P:protein homooligomerization"/>
    <property type="evidence" value="ECO:0007669"/>
    <property type="project" value="InterPro"/>
</dbReference>
<feature type="compositionally biased region" description="Low complexity" evidence="8">
    <location>
        <begin position="50"/>
        <end position="65"/>
    </location>
</feature>
<dbReference type="Gene3D" id="2.170.270.10">
    <property type="entry name" value="SET domain"/>
    <property type="match status" value="1"/>
</dbReference>
<sequence>MAPPTAPTAAATTDQQRAAAPHTASSFSSFTPSGFSPSRATGIPSMPAASTPFINAPTTTTTTSFRPPPATVSGLPTSNQKKQASRGGKARQLAYVFEHSRGSTVLLVGDDFESMVTDLRSSYTSWLDKTEASLNREQDDLDAERRDFEQEKRRVWKEFVDEKNKGIMKLKEDRRRADAEMQNQLKQIKTERSDTRRKIDADRQRFTVEKGDTLRKLTLKEDALSEAKNKLEEERKRMADQSLAAETKIDVNVGGTVFETARGTLMQQQGTLLEGLASGRIEAQRDRQGRIFIDRDADSFRHLLGFLRNPEVPPCPKDATDSERLSVEASHYGIRFFPFPLAYAIGGHSGEEHLRSVEVLDVENQCWRPCRPMNTERTYFGAAGFNSRVYVFGGQNLDYKALCESEVYDALRDTWMIGASLNTARRNCASTITSDGRIFAVGGFDGASMLSSVEAYDPRMRNWMEVAPMSTPRSSSMAVADSSGRIWALGGTSGKRLKSVEVYDIRANKWSATPGTDMIEEVSAGSAVFFEGNIYVIGGTDNTQLVHSSVESLSLADMNSGWNYKHQASTERMDCSAAPVMDSILLGGGQTGGQALSTVEFYRPDADEWQAGPPMLSPSHMVDSTPVVDVEATALSKDCYVKDTKDKGRAVFATRAFQPGEIVYKQAPVASILHPWLCDTHCSGCFQKATTTSGVLRTCSRCKVARYCSSQCQAMDWKAGHKRECCIIGRLLDAGMTTQQLSDCFLAWRVASDAEKFHKAMSMCALSKPSDAIALTAMQFLSILSSCRSKSIPDFDAILGLLVRFPCNNFAIVDDLWSGIGAGVYPTAALFNHSCSPNVIPTFTDGPGRPTLCFRAIRKITPGEEICHSYVELTLPSWKRRDILQRDYEFLCQCERCGAKDGQPRVGSEDWRMVQGAKNRLVLTDPDLCGTADICDDTLTTIQRGDRVVDDAGPFDGVYQQQPSAALRRACDRLYEGELVECESRADFEKLEKAIIQPMEEELSSAHIQLMSASSHFAMTALAIGDFDKALNYIRRVLTIYTEYLPAYHPLIGLQLFTMGDLYNRKGDVIKARAAYDRCKDIISVSHGVHSAIYQTLLDTISQFATTTP</sequence>
<dbReference type="Pfam" id="PF02214">
    <property type="entry name" value="BTB_2"/>
    <property type="match status" value="1"/>
</dbReference>
<dbReference type="PANTHER" id="PTHR12197:SF251">
    <property type="entry name" value="EG:BACR7C10.4 PROTEIN"/>
    <property type="match status" value="1"/>
</dbReference>
<keyword evidence="7" id="KW-0175">Coiled coil</keyword>
<dbReference type="Proteomes" id="UP000541610">
    <property type="component" value="Unassembled WGS sequence"/>
</dbReference>
<gene>
    <name evidence="11" type="primary">KLHL9</name>
    <name evidence="11" type="ORF">FOZ60_017183</name>
</gene>
<dbReference type="Gene3D" id="3.30.710.10">
    <property type="entry name" value="Potassium Channel Kv1.1, Chain A"/>
    <property type="match status" value="1"/>
</dbReference>
<evidence type="ECO:0000259" key="9">
    <source>
        <dbReference type="PROSITE" id="PS50280"/>
    </source>
</evidence>
<evidence type="ECO:0000256" key="2">
    <source>
        <dbReference type="ARBA" id="ARBA00022723"/>
    </source>
</evidence>
<evidence type="ECO:0000256" key="6">
    <source>
        <dbReference type="PROSITE-ProRule" id="PRU00134"/>
    </source>
</evidence>
<dbReference type="SUPFAM" id="SSF48452">
    <property type="entry name" value="TPR-like"/>
    <property type="match status" value="1"/>
</dbReference>
<feature type="compositionally biased region" description="Low complexity" evidence="8">
    <location>
        <begin position="7"/>
        <end position="38"/>
    </location>
</feature>
<dbReference type="SUPFAM" id="SSF82199">
    <property type="entry name" value="SET domain"/>
    <property type="match status" value="1"/>
</dbReference>
<evidence type="ECO:0000256" key="5">
    <source>
        <dbReference type="ARBA" id="ARBA00022833"/>
    </source>
</evidence>
<feature type="region of interest" description="Disordered" evidence="8">
    <location>
        <begin position="1"/>
        <end position="87"/>
    </location>
</feature>
<dbReference type="OrthoDB" id="191037at2759"/>
<dbReference type="InterPro" id="IPR011333">
    <property type="entry name" value="SKP1/BTB/POZ_sf"/>
</dbReference>
<evidence type="ECO:0000313" key="12">
    <source>
        <dbReference type="Proteomes" id="UP000541610"/>
    </source>
</evidence>
<keyword evidence="4 6" id="KW-0863">Zinc-finger</keyword>
<proteinExistence type="predicted"/>
<name>A0A7J6P333_PEROL</name>
<evidence type="ECO:0000256" key="3">
    <source>
        <dbReference type="ARBA" id="ARBA00022737"/>
    </source>
</evidence>
<dbReference type="PROSITE" id="PS50865">
    <property type="entry name" value="ZF_MYND_2"/>
    <property type="match status" value="1"/>
</dbReference>
<dbReference type="GO" id="GO:0005634">
    <property type="term" value="C:nucleus"/>
    <property type="evidence" value="ECO:0007669"/>
    <property type="project" value="TreeGrafter"/>
</dbReference>
<dbReference type="SUPFAM" id="SSF144232">
    <property type="entry name" value="HIT/MYND zinc finger-like"/>
    <property type="match status" value="1"/>
</dbReference>
<accession>A0A7J6P333</accession>
<dbReference type="Gene3D" id="2.120.10.80">
    <property type="entry name" value="Kelch-type beta propeller"/>
    <property type="match status" value="1"/>
</dbReference>
<keyword evidence="2" id="KW-0479">Metal-binding</keyword>
<dbReference type="AlphaFoldDB" id="A0A7J6P333"/>
<dbReference type="SMART" id="SM00612">
    <property type="entry name" value="Kelch"/>
    <property type="match status" value="6"/>
</dbReference>
<dbReference type="InterPro" id="IPR046341">
    <property type="entry name" value="SET_dom_sf"/>
</dbReference>
<feature type="domain" description="SET" evidence="9">
    <location>
        <begin position="637"/>
        <end position="871"/>
    </location>
</feature>
<evidence type="ECO:0000256" key="7">
    <source>
        <dbReference type="SAM" id="Coils"/>
    </source>
</evidence>
<dbReference type="GO" id="GO:0008270">
    <property type="term" value="F:zinc ion binding"/>
    <property type="evidence" value="ECO:0007669"/>
    <property type="project" value="UniProtKB-KW"/>
</dbReference>
<dbReference type="Pfam" id="PF01753">
    <property type="entry name" value="zf-MYND"/>
    <property type="match status" value="1"/>
</dbReference>
<feature type="domain" description="MYND-type" evidence="10">
    <location>
        <begin position="682"/>
        <end position="725"/>
    </location>
</feature>
<evidence type="ECO:0000256" key="8">
    <source>
        <dbReference type="SAM" id="MobiDB-lite"/>
    </source>
</evidence>
<comment type="caution">
    <text evidence="11">The sequence shown here is derived from an EMBL/GenBank/DDBJ whole genome shotgun (WGS) entry which is preliminary data.</text>
</comment>
<dbReference type="InterPro" id="IPR015915">
    <property type="entry name" value="Kelch-typ_b-propeller"/>
</dbReference>
<dbReference type="Gene3D" id="1.10.220.160">
    <property type="match status" value="1"/>
</dbReference>
<dbReference type="InterPro" id="IPR001214">
    <property type="entry name" value="SET_dom"/>
</dbReference>
<feature type="coiled-coil region" evidence="7">
    <location>
        <begin position="127"/>
        <end position="248"/>
    </location>
</feature>
<dbReference type="SUPFAM" id="SSF117281">
    <property type="entry name" value="Kelch motif"/>
    <property type="match status" value="1"/>
</dbReference>
<dbReference type="EMBL" id="JABANP010000096">
    <property type="protein sequence ID" value="KAF4690574.1"/>
    <property type="molecule type" value="Genomic_DNA"/>
</dbReference>
<evidence type="ECO:0000256" key="4">
    <source>
        <dbReference type="ARBA" id="ARBA00022771"/>
    </source>
</evidence>
<dbReference type="Pfam" id="PF00856">
    <property type="entry name" value="SET"/>
    <property type="match status" value="1"/>
</dbReference>
<dbReference type="CDD" id="cd18316">
    <property type="entry name" value="BTB_POZ_KCTD-like"/>
    <property type="match status" value="1"/>
</dbReference>